<evidence type="ECO:0000256" key="10">
    <source>
        <dbReference type="SAM" id="Phobius"/>
    </source>
</evidence>
<dbReference type="SUPFAM" id="SSF56300">
    <property type="entry name" value="Metallo-dependent phosphatases"/>
    <property type="match status" value="1"/>
</dbReference>
<evidence type="ECO:0000256" key="6">
    <source>
        <dbReference type="ARBA" id="ARBA00022801"/>
    </source>
</evidence>
<keyword evidence="5" id="KW-0479">Metal-binding</keyword>
<dbReference type="Gene3D" id="3.60.21.10">
    <property type="match status" value="1"/>
</dbReference>
<keyword evidence="7 10" id="KW-1133">Transmembrane helix</keyword>
<comment type="subcellular location">
    <subcellularLocation>
        <location evidence="2">Membrane</location>
        <topology evidence="2">Multi-pass membrane protein</topology>
    </subcellularLocation>
</comment>
<organism evidence="12 13">
    <name type="scientific">Strongyloides venezuelensis</name>
    <name type="common">Threadworm</name>
    <dbReference type="NCBI Taxonomy" id="75913"/>
    <lineage>
        <taxon>Eukaryota</taxon>
        <taxon>Metazoa</taxon>
        <taxon>Ecdysozoa</taxon>
        <taxon>Nematoda</taxon>
        <taxon>Chromadorea</taxon>
        <taxon>Rhabditida</taxon>
        <taxon>Tylenchina</taxon>
        <taxon>Panagrolaimomorpha</taxon>
        <taxon>Strongyloidoidea</taxon>
        <taxon>Strongyloididae</taxon>
        <taxon>Strongyloides</taxon>
    </lineage>
</organism>
<accession>A0A0K0F8K7</accession>
<evidence type="ECO:0000256" key="5">
    <source>
        <dbReference type="ARBA" id="ARBA00022723"/>
    </source>
</evidence>
<dbReference type="InterPro" id="IPR029052">
    <property type="entry name" value="Metallo-depent_PP-like"/>
</dbReference>
<dbReference type="GO" id="GO:0006506">
    <property type="term" value="P:GPI anchor biosynthetic process"/>
    <property type="evidence" value="ECO:0007669"/>
    <property type="project" value="InterPro"/>
</dbReference>
<evidence type="ECO:0000256" key="3">
    <source>
        <dbReference type="ARBA" id="ARBA00008895"/>
    </source>
</evidence>
<evidence type="ECO:0000313" key="13">
    <source>
        <dbReference type="WBParaSite" id="SVE_0515600.1"/>
    </source>
</evidence>
<evidence type="ECO:0000256" key="7">
    <source>
        <dbReference type="ARBA" id="ARBA00022989"/>
    </source>
</evidence>
<evidence type="ECO:0000256" key="9">
    <source>
        <dbReference type="ARBA" id="ARBA00023211"/>
    </source>
</evidence>
<dbReference type="Pfam" id="PF00149">
    <property type="entry name" value="Metallophos"/>
    <property type="match status" value="1"/>
</dbReference>
<keyword evidence="9" id="KW-0464">Manganese</keyword>
<name>A0A0K0F8K7_STRVS</name>
<dbReference type="GO" id="GO:0016787">
    <property type="term" value="F:hydrolase activity"/>
    <property type="evidence" value="ECO:0007669"/>
    <property type="project" value="UniProtKB-KW"/>
</dbReference>
<feature type="domain" description="Calcineurin-like phosphoesterase" evidence="11">
    <location>
        <begin position="2"/>
        <end position="237"/>
    </location>
</feature>
<keyword evidence="8 10" id="KW-0472">Membrane</keyword>
<keyword evidence="12" id="KW-1185">Reference proteome</keyword>
<evidence type="ECO:0000256" key="4">
    <source>
        <dbReference type="ARBA" id="ARBA00022692"/>
    </source>
</evidence>
<keyword evidence="6" id="KW-0378">Hydrolase</keyword>
<protein>
    <submittedName>
        <fullName evidence="13">Metallophosphoesterase 1 (inferred by orthology to a human protein)</fullName>
    </submittedName>
</protein>
<dbReference type="InterPro" id="IPR004843">
    <property type="entry name" value="Calcineurin-like_PHP"/>
</dbReference>
<dbReference type="STRING" id="75913.A0A0K0F8K7"/>
<dbReference type="Proteomes" id="UP000035680">
    <property type="component" value="Unassembled WGS sequence"/>
</dbReference>
<evidence type="ECO:0000259" key="11">
    <source>
        <dbReference type="Pfam" id="PF00149"/>
    </source>
</evidence>
<keyword evidence="4 10" id="KW-0812">Transmembrane</keyword>
<dbReference type="GO" id="GO:0016020">
    <property type="term" value="C:membrane"/>
    <property type="evidence" value="ECO:0007669"/>
    <property type="project" value="UniProtKB-SubCell"/>
</dbReference>
<feature type="transmembrane region" description="Helical" evidence="10">
    <location>
        <begin position="286"/>
        <end position="307"/>
    </location>
</feature>
<comment type="similarity">
    <text evidence="3">Belongs to the metallophosphoesterase superfamily. MPPE1 family.</text>
</comment>
<sequence>MISDTHLLGPFRGHWFDKLRREWQMWRSFQTSLTLLSPDVTFFLGDIFDEGQWSNEKGFERYISRFDELFRVSKNTERYVVVGNHDIGFHDYIHPQRESWFGKTYPNSTPVGVIELKNEIFVLVNSMAMHGDYCRLCHMAEMEIKKISNKLKSGIKQPRVSNGKEFIKKQKQPTVLMHFPLYRNNDMNCEGGNELNDFDTRKSEMFREKWDCLSKNATQFIIDRLNPKVVFSGHTHYGCKIKYDTFTEYTVASFSWRNNPMPSFLLVVYDNDNVKVNICFIPHENIIIFTYIISVLLIVICLFYVYYKRNFVNPNFSNVKYD</sequence>
<dbReference type="InterPro" id="IPR033308">
    <property type="entry name" value="PGAP5/Cdc1/Ted1"/>
</dbReference>
<evidence type="ECO:0000256" key="8">
    <source>
        <dbReference type="ARBA" id="ARBA00023136"/>
    </source>
</evidence>
<dbReference type="AlphaFoldDB" id="A0A0K0F8K7"/>
<reference evidence="13" key="2">
    <citation type="submission" date="2015-08" db="UniProtKB">
        <authorList>
            <consortium name="WormBaseParasite"/>
        </authorList>
    </citation>
    <scope>IDENTIFICATION</scope>
</reference>
<proteinExistence type="inferred from homology"/>
<evidence type="ECO:0000256" key="1">
    <source>
        <dbReference type="ARBA" id="ARBA00001936"/>
    </source>
</evidence>
<dbReference type="PANTHER" id="PTHR13315">
    <property type="entry name" value="METALLO PHOSPHOESTERASE RELATED"/>
    <property type="match status" value="1"/>
</dbReference>
<evidence type="ECO:0000256" key="2">
    <source>
        <dbReference type="ARBA" id="ARBA00004141"/>
    </source>
</evidence>
<evidence type="ECO:0000313" key="12">
    <source>
        <dbReference type="Proteomes" id="UP000035680"/>
    </source>
</evidence>
<comment type="cofactor">
    <cofactor evidence="1">
        <name>Mn(2+)</name>
        <dbReference type="ChEBI" id="CHEBI:29035"/>
    </cofactor>
</comment>
<dbReference type="PANTHER" id="PTHR13315:SF0">
    <property type="entry name" value="METALLOPHOSPHOESTERASE 1"/>
    <property type="match status" value="1"/>
</dbReference>
<dbReference type="GO" id="GO:0046872">
    <property type="term" value="F:metal ion binding"/>
    <property type="evidence" value="ECO:0007669"/>
    <property type="project" value="UniProtKB-KW"/>
</dbReference>
<reference evidence="12" key="1">
    <citation type="submission" date="2014-07" db="EMBL/GenBank/DDBJ databases">
        <authorList>
            <person name="Martin A.A"/>
            <person name="De Silva N."/>
        </authorList>
    </citation>
    <scope>NUCLEOTIDE SEQUENCE</scope>
</reference>
<dbReference type="WBParaSite" id="SVE_0515600.1">
    <property type="protein sequence ID" value="SVE_0515600.1"/>
    <property type="gene ID" value="SVE_0515600"/>
</dbReference>